<name>A0A7D9DJ22_PARCT</name>
<dbReference type="OrthoDB" id="6422898at2759"/>
<keyword evidence="2" id="KW-1185">Reference proteome</keyword>
<comment type="caution">
    <text evidence="1">The sequence shown here is derived from an EMBL/GenBank/DDBJ whole genome shotgun (WGS) entry which is preliminary data.</text>
</comment>
<dbReference type="AlphaFoldDB" id="A0A7D9DJ22"/>
<proteinExistence type="predicted"/>
<organism evidence="1 2">
    <name type="scientific">Paramuricea clavata</name>
    <name type="common">Red gorgonian</name>
    <name type="synonym">Violescent sea-whip</name>
    <dbReference type="NCBI Taxonomy" id="317549"/>
    <lineage>
        <taxon>Eukaryota</taxon>
        <taxon>Metazoa</taxon>
        <taxon>Cnidaria</taxon>
        <taxon>Anthozoa</taxon>
        <taxon>Octocorallia</taxon>
        <taxon>Malacalcyonacea</taxon>
        <taxon>Plexauridae</taxon>
        <taxon>Paramuricea</taxon>
    </lineage>
</organism>
<protein>
    <submittedName>
        <fullName evidence="1">Uncharacterized protein</fullName>
    </submittedName>
</protein>
<evidence type="ECO:0000313" key="2">
    <source>
        <dbReference type="Proteomes" id="UP001152795"/>
    </source>
</evidence>
<sequence length="215" mass="24644">MIETLNTYVEEYDVHFKLMQGGRVGVSIHMQQQFIYRYQDNDDIREILYDIKNDNDISFELTKQLKYMLGLGSWVLHPTVEKYALQTPTGYTQLQVLMAFVYMLYSSSGLPYDPAMTTFYGKWVPDMTNGITRIFIYCDEVNHSVVGDTKSQLLGTLNIQWGEMGSGKIFTHTMPPITRDLIKSKIAQLHIKLCDIENNLIQFSAGTVGIECVVE</sequence>
<accession>A0A7D9DJ22</accession>
<evidence type="ECO:0000313" key="1">
    <source>
        <dbReference type="EMBL" id="CAB3985829.1"/>
    </source>
</evidence>
<reference evidence="1" key="1">
    <citation type="submission" date="2020-04" db="EMBL/GenBank/DDBJ databases">
        <authorList>
            <person name="Alioto T."/>
            <person name="Alioto T."/>
            <person name="Gomez Garrido J."/>
        </authorList>
    </citation>
    <scope>NUCLEOTIDE SEQUENCE</scope>
    <source>
        <strain evidence="1">A484AB</strain>
    </source>
</reference>
<dbReference type="Proteomes" id="UP001152795">
    <property type="component" value="Unassembled WGS sequence"/>
</dbReference>
<gene>
    <name evidence="1" type="ORF">PACLA_8A067475</name>
</gene>
<dbReference type="EMBL" id="CACRXK020000929">
    <property type="protein sequence ID" value="CAB3985829.1"/>
    <property type="molecule type" value="Genomic_DNA"/>
</dbReference>